<evidence type="ECO:0000313" key="3">
    <source>
        <dbReference type="Proteomes" id="UP001156666"/>
    </source>
</evidence>
<protein>
    <submittedName>
        <fullName evidence="2">ATPase</fullName>
    </submittedName>
</protein>
<dbReference type="CDD" id="cd00009">
    <property type="entry name" value="AAA"/>
    <property type="match status" value="1"/>
</dbReference>
<dbReference type="InterPro" id="IPR027417">
    <property type="entry name" value="P-loop_NTPase"/>
</dbReference>
<comment type="caution">
    <text evidence="2">The sequence shown here is derived from an EMBL/GenBank/DDBJ whole genome shotgun (WGS) entry which is preliminary data.</text>
</comment>
<dbReference type="InterPro" id="IPR011704">
    <property type="entry name" value="ATPase_dyneun-rel_AAA"/>
</dbReference>
<dbReference type="InterPro" id="IPR050764">
    <property type="entry name" value="CbbQ/NirQ/NorQ/GpvN"/>
</dbReference>
<dbReference type="Gene3D" id="3.40.50.300">
    <property type="entry name" value="P-loop containing nucleotide triphosphate hydrolases"/>
    <property type="match status" value="1"/>
</dbReference>
<reference evidence="2" key="1">
    <citation type="journal article" date="2014" name="Int. J. Syst. Evol. Microbiol.">
        <title>Complete genome sequence of Corynebacterium casei LMG S-19264T (=DSM 44701T), isolated from a smear-ripened cheese.</title>
        <authorList>
            <consortium name="US DOE Joint Genome Institute (JGI-PGF)"/>
            <person name="Walter F."/>
            <person name="Albersmeier A."/>
            <person name="Kalinowski J."/>
            <person name="Ruckert C."/>
        </authorList>
    </citation>
    <scope>NUCLEOTIDE SEQUENCE</scope>
    <source>
        <strain evidence="2">NBRC 108769</strain>
    </source>
</reference>
<dbReference type="AlphaFoldDB" id="A0AA37WGD6"/>
<dbReference type="GO" id="GO:0005524">
    <property type="term" value="F:ATP binding"/>
    <property type="evidence" value="ECO:0007669"/>
    <property type="project" value="InterPro"/>
</dbReference>
<dbReference type="SMART" id="SM00382">
    <property type="entry name" value="AAA"/>
    <property type="match status" value="1"/>
</dbReference>
<dbReference type="PANTHER" id="PTHR42759">
    <property type="entry name" value="MOXR FAMILY PROTEIN"/>
    <property type="match status" value="1"/>
</dbReference>
<name>A0AA37WGD6_9BACT</name>
<sequence length="293" mass="34064">MTLQEVARLLEENHYISDEKITMSVFLSISLNKPILIEGPPGVGKTEIAKVLAKALETELIRLQCYEGLDVNQSIYEWNYQHQLLYLKMDESEKSLEEKEETIFSEKFLLKRPLLQSISKETSPVLLLDEIDRADEEFESFLLELLSDYQISIPELGTIAAKSIPHVILTSNRNRELSEALRRRCLYLWIDFPDFEKEKQIVEQKVPQINKRLAAQIVYFMQELRKLRLQKVPGIAETLDWALALSNMHFDALDVKIIESTLGIIIKDWQDTRLSQDSLSELFDKVKVKMKVH</sequence>
<keyword evidence="3" id="KW-1185">Reference proteome</keyword>
<feature type="domain" description="AAA+ ATPase" evidence="1">
    <location>
        <begin position="31"/>
        <end position="191"/>
    </location>
</feature>
<dbReference type="PANTHER" id="PTHR42759:SF1">
    <property type="entry name" value="MAGNESIUM-CHELATASE SUBUNIT CHLD"/>
    <property type="match status" value="1"/>
</dbReference>
<organism evidence="2 3">
    <name type="scientific">Portibacter lacus</name>
    <dbReference type="NCBI Taxonomy" id="1099794"/>
    <lineage>
        <taxon>Bacteria</taxon>
        <taxon>Pseudomonadati</taxon>
        <taxon>Bacteroidota</taxon>
        <taxon>Saprospiria</taxon>
        <taxon>Saprospirales</taxon>
        <taxon>Haliscomenobacteraceae</taxon>
        <taxon>Portibacter</taxon>
    </lineage>
</organism>
<dbReference type="InterPro" id="IPR003593">
    <property type="entry name" value="AAA+_ATPase"/>
</dbReference>
<dbReference type="Pfam" id="PF07728">
    <property type="entry name" value="AAA_5"/>
    <property type="match status" value="1"/>
</dbReference>
<dbReference type="Proteomes" id="UP001156666">
    <property type="component" value="Unassembled WGS sequence"/>
</dbReference>
<dbReference type="RefSeq" id="WP_235291602.1">
    <property type="nucleotide sequence ID" value="NZ_BSOH01000014.1"/>
</dbReference>
<reference evidence="2" key="2">
    <citation type="submission" date="2023-01" db="EMBL/GenBank/DDBJ databases">
        <title>Draft genome sequence of Portibacter lacus strain NBRC 108769.</title>
        <authorList>
            <person name="Sun Q."/>
            <person name="Mori K."/>
        </authorList>
    </citation>
    <scope>NUCLEOTIDE SEQUENCE</scope>
    <source>
        <strain evidence="2">NBRC 108769</strain>
    </source>
</reference>
<gene>
    <name evidence="2" type="ORF">GCM10007940_25400</name>
</gene>
<dbReference type="SUPFAM" id="SSF52540">
    <property type="entry name" value="P-loop containing nucleoside triphosphate hydrolases"/>
    <property type="match status" value="1"/>
</dbReference>
<dbReference type="EMBL" id="BSOH01000014">
    <property type="protein sequence ID" value="GLR17925.1"/>
    <property type="molecule type" value="Genomic_DNA"/>
</dbReference>
<accession>A0AA37WGD6</accession>
<proteinExistence type="predicted"/>
<evidence type="ECO:0000259" key="1">
    <source>
        <dbReference type="SMART" id="SM00382"/>
    </source>
</evidence>
<dbReference type="GO" id="GO:0016887">
    <property type="term" value="F:ATP hydrolysis activity"/>
    <property type="evidence" value="ECO:0007669"/>
    <property type="project" value="InterPro"/>
</dbReference>
<evidence type="ECO:0000313" key="2">
    <source>
        <dbReference type="EMBL" id="GLR17925.1"/>
    </source>
</evidence>